<dbReference type="SUPFAM" id="SSF52540">
    <property type="entry name" value="P-loop containing nucleoside triphosphate hydrolases"/>
    <property type="match status" value="1"/>
</dbReference>
<feature type="domain" description="ORC1/DEAH AAA+ ATPase" evidence="2">
    <location>
        <begin position="87"/>
        <end position="207"/>
    </location>
</feature>
<dbReference type="OrthoDB" id="5596319at2759"/>
<accession>A0A9N9CKD2</accession>
<sequence length="617" mass="70754">MGPSSAVSLHLFHCSILASFLLDIILSISAFTKLEKKRKAEELLPTDLKKKKWTVNGAIRTFEAKSVYYVDPAENEENQRFLTSIKSRQLLMLIGARASGKSTRLYRLMTQLAEDGYHCFMVSLEEVIVNLDENTFWVSLGNALQANYDEVKPIGSSRDFLNAFTRNIWKEQKIVVFIDEFDKLYEASNEVRNQSLETFRAIRNNNHLYAIHSIVACGTFSIQHLNSTNMHLSPFNISESLKNPYFSLEQTQCLFGDYAHDEKITIDDGIVRGIHLESNGHPGMVCLCGHAIAENLRVEAVKTKNLAYKTWQDFSITQLDDRIHSYRTFRRMADSLLNEQATNAVNLLRSHFIGFLDDVPIKDDEKQKQADFLTAEGVLLKPELDGNCYRMASALIDLFIRQHIISKKYSNAPSTPVPKQNGYTYILEVIKESLQFFDKDIIKLAPIHSYKQAQNVYVDGHLKRMVPRESVYDTELMRILVNWLVKLEGYTVNGQWHLTDPNKTAHNYSDVVIKKPGMPTVVLELLATGDKAFVQGHIDKTSLYKELLSADEAWVIHFTREDKYLKHALWQSSTQLNEGINMIHIWHNEDFTIVQMSARWKDVDGNIHQIDDQPLTI</sequence>
<name>A0A9N9CKD2_9GLOM</name>
<comment type="caution">
    <text evidence="3">The sequence shown here is derived from an EMBL/GenBank/DDBJ whole genome shotgun (WGS) entry which is preliminary data.</text>
</comment>
<dbReference type="InterPro" id="IPR027417">
    <property type="entry name" value="P-loop_NTPase"/>
</dbReference>
<dbReference type="Gene3D" id="3.40.50.300">
    <property type="entry name" value="P-loop containing nucleotide triphosphate hydrolases"/>
    <property type="match status" value="1"/>
</dbReference>
<dbReference type="Proteomes" id="UP000789739">
    <property type="component" value="Unassembled WGS sequence"/>
</dbReference>
<organism evidence="3 4">
    <name type="scientific">Paraglomus brasilianum</name>
    <dbReference type="NCBI Taxonomy" id="144538"/>
    <lineage>
        <taxon>Eukaryota</taxon>
        <taxon>Fungi</taxon>
        <taxon>Fungi incertae sedis</taxon>
        <taxon>Mucoromycota</taxon>
        <taxon>Glomeromycotina</taxon>
        <taxon>Glomeromycetes</taxon>
        <taxon>Paraglomerales</taxon>
        <taxon>Paraglomeraceae</taxon>
        <taxon>Paraglomus</taxon>
    </lineage>
</organism>
<keyword evidence="1" id="KW-0472">Membrane</keyword>
<reference evidence="3" key="1">
    <citation type="submission" date="2021-06" db="EMBL/GenBank/DDBJ databases">
        <authorList>
            <person name="Kallberg Y."/>
            <person name="Tangrot J."/>
            <person name="Rosling A."/>
        </authorList>
    </citation>
    <scope>NUCLEOTIDE SEQUENCE</scope>
    <source>
        <strain evidence="3">BR232B</strain>
    </source>
</reference>
<dbReference type="AlphaFoldDB" id="A0A9N9CKD2"/>
<dbReference type="Pfam" id="PF13401">
    <property type="entry name" value="AAA_22"/>
    <property type="match status" value="1"/>
</dbReference>
<dbReference type="EMBL" id="CAJVPI010001283">
    <property type="protein sequence ID" value="CAG8604904.1"/>
    <property type="molecule type" value="Genomic_DNA"/>
</dbReference>
<gene>
    <name evidence="3" type="ORF">PBRASI_LOCUS7848</name>
</gene>
<keyword evidence="1" id="KW-0812">Transmembrane</keyword>
<evidence type="ECO:0000256" key="1">
    <source>
        <dbReference type="SAM" id="Phobius"/>
    </source>
</evidence>
<dbReference type="GO" id="GO:0016887">
    <property type="term" value="F:ATP hydrolysis activity"/>
    <property type="evidence" value="ECO:0007669"/>
    <property type="project" value="InterPro"/>
</dbReference>
<evidence type="ECO:0000259" key="2">
    <source>
        <dbReference type="Pfam" id="PF13401"/>
    </source>
</evidence>
<evidence type="ECO:0000313" key="3">
    <source>
        <dbReference type="EMBL" id="CAG8604904.1"/>
    </source>
</evidence>
<feature type="transmembrane region" description="Helical" evidence="1">
    <location>
        <begin position="6"/>
        <end position="31"/>
    </location>
</feature>
<proteinExistence type="predicted"/>
<evidence type="ECO:0000313" key="4">
    <source>
        <dbReference type="Proteomes" id="UP000789739"/>
    </source>
</evidence>
<keyword evidence="1" id="KW-1133">Transmembrane helix</keyword>
<dbReference type="InterPro" id="IPR049945">
    <property type="entry name" value="AAA_22"/>
</dbReference>
<keyword evidence="4" id="KW-1185">Reference proteome</keyword>
<protein>
    <submittedName>
        <fullName evidence="3">2991_t:CDS:1</fullName>
    </submittedName>
</protein>